<dbReference type="InterPro" id="IPR001810">
    <property type="entry name" value="F-box_dom"/>
</dbReference>
<dbReference type="InterPro" id="IPR011047">
    <property type="entry name" value="Quinoprotein_ADH-like_sf"/>
</dbReference>
<evidence type="ECO:0000313" key="4">
    <source>
        <dbReference type="EnsemblMetazoa" id="XP_014261601.1"/>
    </source>
</evidence>
<organism evidence="4 5">
    <name type="scientific">Cimex lectularius</name>
    <name type="common">Bed bug</name>
    <name type="synonym">Acanthia lectularia</name>
    <dbReference type="NCBI Taxonomy" id="79782"/>
    <lineage>
        <taxon>Eukaryota</taxon>
        <taxon>Metazoa</taxon>
        <taxon>Ecdysozoa</taxon>
        <taxon>Arthropoda</taxon>
        <taxon>Hexapoda</taxon>
        <taxon>Insecta</taxon>
        <taxon>Pterygota</taxon>
        <taxon>Neoptera</taxon>
        <taxon>Paraneoptera</taxon>
        <taxon>Hemiptera</taxon>
        <taxon>Heteroptera</taxon>
        <taxon>Panheteroptera</taxon>
        <taxon>Cimicomorpha</taxon>
        <taxon>Cimicidae</taxon>
        <taxon>Cimex</taxon>
    </lineage>
</organism>
<dbReference type="RefSeq" id="XP_014261601.1">
    <property type="nucleotide sequence ID" value="XM_014406115.2"/>
</dbReference>
<dbReference type="SMART" id="SM00256">
    <property type="entry name" value="FBOX"/>
    <property type="match status" value="1"/>
</dbReference>
<dbReference type="EnsemblMetazoa" id="XM_014406115.2">
    <property type="protein sequence ID" value="XP_014261601.1"/>
    <property type="gene ID" value="LOC106673818"/>
</dbReference>
<dbReference type="Gene3D" id="1.20.1280.50">
    <property type="match status" value="1"/>
</dbReference>
<dbReference type="InterPro" id="IPR052121">
    <property type="entry name" value="F-box_SCF_Substrate_Recog"/>
</dbReference>
<comment type="pathway">
    <text evidence="1">Protein modification; protein ubiquitination.</text>
</comment>
<dbReference type="InterPro" id="IPR036047">
    <property type="entry name" value="F-box-like_dom_sf"/>
</dbReference>
<evidence type="ECO:0000256" key="1">
    <source>
        <dbReference type="ARBA" id="ARBA00004906"/>
    </source>
</evidence>
<sequence>MSFRFGDLPTELIYKIFSYLNSTDLARSCMVSKRWRSIGNSDTLWKHLCELDDIHEEYIDSKNIPSAPANGQTLEAMNKWALLYGAFAGELVRNWKNDDYKEVKLDSSVEHITIRKGWMFHSFYNHSSVDVYRLKEKVFRKVQRLRTLIPNDGSLFLSYDCETLIITSNNIVVIYLNMNGEFIFERVIALDSHGVKTTVVDKEAFMSKIFSHTLLIFCIAIFKEYIWLFNEFSREVLIINRKTGNIEKIINGENHVDFCVNENQLVVVAKNGIFSFCPNGREKIITKNQIVSHKKNITFNTQYVCFKDDTSNDSLVFINLTYWAVKRYNFANPLCITLHSELPLAYILSFVNNQFFLQAMSILTGEIIWSELLTLPKCQSQQQLTLVVILQRYLLLCSNDRANQYFAVYSIKTGKFLYSSRFTGSIQMFSHRFLVSRAMSNTSRRLELILRSYL</sequence>
<dbReference type="PANTHER" id="PTHR46550:SF1">
    <property type="entry name" value="F-BOX PROTEIN 3"/>
    <property type="match status" value="1"/>
</dbReference>
<reference evidence="4" key="1">
    <citation type="submission" date="2022-01" db="UniProtKB">
        <authorList>
            <consortium name="EnsemblMetazoa"/>
        </authorList>
    </citation>
    <scope>IDENTIFICATION</scope>
</reference>
<dbReference type="GO" id="GO:0005737">
    <property type="term" value="C:cytoplasm"/>
    <property type="evidence" value="ECO:0007669"/>
    <property type="project" value="TreeGrafter"/>
</dbReference>
<keyword evidence="5" id="KW-1185">Reference proteome</keyword>
<dbReference type="Pfam" id="PF12937">
    <property type="entry name" value="F-box-like"/>
    <property type="match status" value="1"/>
</dbReference>
<dbReference type="AlphaFoldDB" id="A0A8I6SAY0"/>
<evidence type="ECO:0000259" key="3">
    <source>
        <dbReference type="PROSITE" id="PS50181"/>
    </source>
</evidence>
<proteinExistence type="predicted"/>
<evidence type="ECO:0000256" key="2">
    <source>
        <dbReference type="ARBA" id="ARBA00022786"/>
    </source>
</evidence>
<dbReference type="SUPFAM" id="SSF50998">
    <property type="entry name" value="Quinoprotein alcohol dehydrogenase-like"/>
    <property type="match status" value="1"/>
</dbReference>
<dbReference type="GeneID" id="106673818"/>
<evidence type="ECO:0000313" key="5">
    <source>
        <dbReference type="Proteomes" id="UP000494040"/>
    </source>
</evidence>
<feature type="domain" description="F-box" evidence="3">
    <location>
        <begin position="2"/>
        <end position="48"/>
    </location>
</feature>
<dbReference type="OrthoDB" id="6577359at2759"/>
<dbReference type="SUPFAM" id="SSF81383">
    <property type="entry name" value="F-box domain"/>
    <property type="match status" value="1"/>
</dbReference>
<dbReference type="PROSITE" id="PS50181">
    <property type="entry name" value="FBOX"/>
    <property type="match status" value="1"/>
</dbReference>
<accession>A0A8I6SAY0</accession>
<dbReference type="PANTHER" id="PTHR46550">
    <property type="entry name" value="F-BOX ONLY PROTEIN 3"/>
    <property type="match status" value="1"/>
</dbReference>
<keyword evidence="2" id="KW-0833">Ubl conjugation pathway</keyword>
<dbReference type="Proteomes" id="UP000494040">
    <property type="component" value="Unassembled WGS sequence"/>
</dbReference>
<protein>
    <recommendedName>
        <fullName evidence="3">F-box domain-containing protein</fullName>
    </recommendedName>
</protein>
<name>A0A8I6SAY0_CIMLE</name>